<evidence type="ECO:0000256" key="2">
    <source>
        <dbReference type="SAM" id="Phobius"/>
    </source>
</evidence>
<reference evidence="3 4" key="1">
    <citation type="submission" date="2018-06" db="EMBL/GenBank/DDBJ databases">
        <title>Natronomonas sp. F16-60 a new haloarchaeon isolated from a solar saltern of Isla Cristina, Huelva, Spain.</title>
        <authorList>
            <person name="Duran-Viseras A."/>
            <person name="Sanchez-Porro C."/>
            <person name="Ventosa A."/>
        </authorList>
    </citation>
    <scope>NUCLEOTIDE SEQUENCE [LARGE SCALE GENOMIC DNA]</scope>
    <source>
        <strain evidence="3 4">F16-60</strain>
    </source>
</reference>
<evidence type="ECO:0000313" key="3">
    <source>
        <dbReference type="EMBL" id="TSD13370.1"/>
    </source>
</evidence>
<keyword evidence="2" id="KW-0812">Transmembrane</keyword>
<sequence>MSAGDDLGGAGRVVAVVAMLALALAVVVALAPGSVPLPPVVLELLRALPPAVVLSLLVGVALVLLFLRSRASRSTTIEPLLPRSEPTGCAPRFGGRFDGDLAAATDLEATRERRLDEREDVEETVRTAAVDAYAIEHGVDHETAREAVETGAWTDDLRASALVGGPEAPTPSWGQWLFDLLRGESAYHRRVRHALAETERLLADERNGETEASDAGVDGESPPTEGGTDGGAAI</sequence>
<dbReference type="Proteomes" id="UP000319894">
    <property type="component" value="Unassembled WGS sequence"/>
</dbReference>
<feature type="region of interest" description="Disordered" evidence="1">
    <location>
        <begin position="202"/>
        <end position="234"/>
    </location>
</feature>
<name>A0A554N8U7_9EURY</name>
<comment type="caution">
    <text evidence="3">The sequence shown here is derived from an EMBL/GenBank/DDBJ whole genome shotgun (WGS) entry which is preliminary data.</text>
</comment>
<keyword evidence="2" id="KW-1133">Transmembrane helix</keyword>
<feature type="transmembrane region" description="Helical" evidence="2">
    <location>
        <begin position="47"/>
        <end position="67"/>
    </location>
</feature>
<accession>A0A554N8U7</accession>
<proteinExistence type="predicted"/>
<evidence type="ECO:0000256" key="1">
    <source>
        <dbReference type="SAM" id="MobiDB-lite"/>
    </source>
</evidence>
<dbReference type="Pfam" id="PF23933">
    <property type="entry name" value="DUF7269"/>
    <property type="match status" value="1"/>
</dbReference>
<evidence type="ECO:0000313" key="4">
    <source>
        <dbReference type="Proteomes" id="UP000319894"/>
    </source>
</evidence>
<protein>
    <submittedName>
        <fullName evidence="3">Uncharacterized protein</fullName>
    </submittedName>
</protein>
<keyword evidence="2" id="KW-0472">Membrane</keyword>
<dbReference type="InterPro" id="IPR055693">
    <property type="entry name" value="DUF7269"/>
</dbReference>
<dbReference type="RefSeq" id="WP_144262557.1">
    <property type="nucleotide sequence ID" value="NZ_QMDX01000008.1"/>
</dbReference>
<organism evidence="3 4">
    <name type="scientific">Haloglomus irregulare</name>
    <dbReference type="NCBI Taxonomy" id="2234134"/>
    <lineage>
        <taxon>Archaea</taxon>
        <taxon>Methanobacteriati</taxon>
        <taxon>Methanobacteriota</taxon>
        <taxon>Stenosarchaea group</taxon>
        <taxon>Halobacteria</taxon>
        <taxon>Halobacteriales</taxon>
        <taxon>Natronomonadaceae</taxon>
        <taxon>Haloglomus</taxon>
    </lineage>
</organism>
<dbReference type="AlphaFoldDB" id="A0A554N8U7"/>
<gene>
    <name evidence="3" type="ORF">DP107_12830</name>
</gene>
<dbReference type="InParanoid" id="A0A554N8U7"/>
<keyword evidence="4" id="KW-1185">Reference proteome</keyword>
<dbReference type="EMBL" id="QMDX01000008">
    <property type="protein sequence ID" value="TSD13370.1"/>
    <property type="molecule type" value="Genomic_DNA"/>
</dbReference>
<dbReference type="OrthoDB" id="307812at2157"/>
<feature type="transmembrane region" description="Helical" evidence="2">
    <location>
        <begin position="12"/>
        <end position="35"/>
    </location>
</feature>